<evidence type="ECO:0000256" key="7">
    <source>
        <dbReference type="ARBA" id="ARBA00023128"/>
    </source>
</evidence>
<sequence length="151" mass="16335">MLRAAFRPAALAARSVRPTSSNVARALSTTAIRRSGAPAPQIFGEGAKPGEVPTDLNQSTGLERLQLLGEVEGVEVFDYKALDSSRIGTKADPVKVFSYETERIIGCTGAPAESHELLWMTLTTEKQRRCPECGSVYELDFHGDADAAHHH</sequence>
<dbReference type="PROSITE" id="PS51359">
    <property type="entry name" value="COX5B_2"/>
    <property type="match status" value="1"/>
</dbReference>
<dbReference type="GO" id="GO:0005743">
    <property type="term" value="C:mitochondrial inner membrane"/>
    <property type="evidence" value="ECO:0007669"/>
    <property type="project" value="UniProtKB-SubCell"/>
</dbReference>
<dbReference type="GO" id="GO:0006123">
    <property type="term" value="P:mitochondrial electron transport, cytochrome c to oxygen"/>
    <property type="evidence" value="ECO:0007669"/>
    <property type="project" value="InterPro"/>
</dbReference>
<feature type="binding site" evidence="11">
    <location>
        <position position="130"/>
    </location>
    <ligand>
        <name>Zn(2+)</name>
        <dbReference type="ChEBI" id="CHEBI:29105"/>
    </ligand>
</feature>
<dbReference type="Proteomes" id="UP001385951">
    <property type="component" value="Unassembled WGS sequence"/>
</dbReference>
<dbReference type="Gene3D" id="2.60.11.10">
    <property type="entry name" value="Cytochrome c oxidase, subunit Vb"/>
    <property type="match status" value="1"/>
</dbReference>
<keyword evidence="13" id="KW-1185">Reference proteome</keyword>
<keyword evidence="6" id="KW-0809">Transit peptide</keyword>
<dbReference type="InterPro" id="IPR002124">
    <property type="entry name" value="Cyt_c_oxidase_su5b"/>
</dbReference>
<protein>
    <recommendedName>
        <fullName evidence="10">Cytochrome c oxidase subunit 4, mitochondrial</fullName>
    </recommendedName>
    <alternativeName>
        <fullName evidence="9">Cytochrome c oxidase polypeptide IV</fullName>
    </alternativeName>
</protein>
<dbReference type="FunFam" id="2.60.11.10:FF:000003">
    <property type="entry name" value="Cytochrome c oxidase subunit IV"/>
    <property type="match status" value="1"/>
</dbReference>
<comment type="similarity">
    <text evidence="2">Belongs to the cytochrome c oxidase subunit 5B family.</text>
</comment>
<evidence type="ECO:0000256" key="10">
    <source>
        <dbReference type="ARBA" id="ARBA00070613"/>
    </source>
</evidence>
<proteinExistence type="inferred from homology"/>
<feature type="binding site" evidence="11">
    <location>
        <position position="107"/>
    </location>
    <ligand>
        <name>Zn(2+)</name>
        <dbReference type="ChEBI" id="CHEBI:29105"/>
    </ligand>
</feature>
<organism evidence="12 13">
    <name type="scientific">Cerrena zonata</name>
    <dbReference type="NCBI Taxonomy" id="2478898"/>
    <lineage>
        <taxon>Eukaryota</taxon>
        <taxon>Fungi</taxon>
        <taxon>Dikarya</taxon>
        <taxon>Basidiomycota</taxon>
        <taxon>Agaricomycotina</taxon>
        <taxon>Agaricomycetes</taxon>
        <taxon>Polyporales</taxon>
        <taxon>Cerrenaceae</taxon>
        <taxon>Cerrena</taxon>
    </lineage>
</organism>
<evidence type="ECO:0000256" key="5">
    <source>
        <dbReference type="ARBA" id="ARBA00022833"/>
    </source>
</evidence>
<dbReference type="InterPro" id="IPR036972">
    <property type="entry name" value="Cyt_c_oxidase_su5b_sf"/>
</dbReference>
<dbReference type="GO" id="GO:0046872">
    <property type="term" value="F:metal ion binding"/>
    <property type="evidence" value="ECO:0007669"/>
    <property type="project" value="UniProtKB-KW"/>
</dbReference>
<evidence type="ECO:0000256" key="3">
    <source>
        <dbReference type="ARBA" id="ARBA00022723"/>
    </source>
</evidence>
<keyword evidence="4" id="KW-0999">Mitochondrion inner membrane</keyword>
<evidence type="ECO:0000256" key="6">
    <source>
        <dbReference type="ARBA" id="ARBA00022946"/>
    </source>
</evidence>
<keyword evidence="7" id="KW-0496">Mitochondrion</keyword>
<accession>A0AAW0GCJ7</accession>
<dbReference type="EMBL" id="JASBNA010000006">
    <property type="protein sequence ID" value="KAK7691086.1"/>
    <property type="molecule type" value="Genomic_DNA"/>
</dbReference>
<dbReference type="PANTHER" id="PTHR10122">
    <property type="entry name" value="CYTOCHROME C OXIDASE SUBUNIT 5B, MITOCHONDRIAL"/>
    <property type="match status" value="1"/>
</dbReference>
<feature type="binding site" evidence="11">
    <location>
        <position position="133"/>
    </location>
    <ligand>
        <name>Zn(2+)</name>
        <dbReference type="ChEBI" id="CHEBI:29105"/>
    </ligand>
</feature>
<evidence type="ECO:0000313" key="12">
    <source>
        <dbReference type="EMBL" id="KAK7691086.1"/>
    </source>
</evidence>
<evidence type="ECO:0000256" key="4">
    <source>
        <dbReference type="ARBA" id="ARBA00022792"/>
    </source>
</evidence>
<keyword evidence="8" id="KW-0472">Membrane</keyword>
<comment type="subcellular location">
    <subcellularLocation>
        <location evidence="1">Mitochondrion inner membrane</location>
        <topology evidence="1">Peripheral membrane protein</topology>
        <orientation evidence="1">Matrix side</orientation>
    </subcellularLocation>
</comment>
<dbReference type="Pfam" id="PF01215">
    <property type="entry name" value="COX5B"/>
    <property type="match status" value="1"/>
</dbReference>
<dbReference type="GO" id="GO:0045277">
    <property type="term" value="C:respiratory chain complex IV"/>
    <property type="evidence" value="ECO:0007669"/>
    <property type="project" value="InterPro"/>
</dbReference>
<evidence type="ECO:0000256" key="1">
    <source>
        <dbReference type="ARBA" id="ARBA00004443"/>
    </source>
</evidence>
<feature type="binding site" evidence="11">
    <location>
        <position position="115"/>
    </location>
    <ligand>
        <name>Zn(2+)</name>
        <dbReference type="ChEBI" id="CHEBI:29105"/>
    </ligand>
</feature>
<dbReference type="CDD" id="cd00924">
    <property type="entry name" value="Cyt_c_Oxidase_Vb"/>
    <property type="match status" value="1"/>
</dbReference>
<dbReference type="SUPFAM" id="SSF57802">
    <property type="entry name" value="Rubredoxin-like"/>
    <property type="match status" value="1"/>
</dbReference>
<gene>
    <name evidence="12" type="ORF">QCA50_006189</name>
</gene>
<keyword evidence="5 11" id="KW-0862">Zinc</keyword>
<evidence type="ECO:0000256" key="2">
    <source>
        <dbReference type="ARBA" id="ARBA00010292"/>
    </source>
</evidence>
<evidence type="ECO:0000313" key="13">
    <source>
        <dbReference type="Proteomes" id="UP001385951"/>
    </source>
</evidence>
<evidence type="ECO:0000256" key="8">
    <source>
        <dbReference type="ARBA" id="ARBA00023136"/>
    </source>
</evidence>
<evidence type="ECO:0000256" key="11">
    <source>
        <dbReference type="PIRSR" id="PIRSR602124-2"/>
    </source>
</evidence>
<name>A0AAW0GCJ7_9APHY</name>
<evidence type="ECO:0000256" key="9">
    <source>
        <dbReference type="ARBA" id="ARBA00031366"/>
    </source>
</evidence>
<keyword evidence="3 11" id="KW-0479">Metal-binding</keyword>
<dbReference type="AlphaFoldDB" id="A0AAW0GCJ7"/>
<comment type="caution">
    <text evidence="12">The sequence shown here is derived from an EMBL/GenBank/DDBJ whole genome shotgun (WGS) entry which is preliminary data.</text>
</comment>
<reference evidence="12 13" key="1">
    <citation type="submission" date="2022-09" db="EMBL/GenBank/DDBJ databases">
        <authorList>
            <person name="Palmer J.M."/>
        </authorList>
    </citation>
    <scope>NUCLEOTIDE SEQUENCE [LARGE SCALE GENOMIC DNA]</scope>
    <source>
        <strain evidence="12 13">DSM 7382</strain>
    </source>
</reference>
<dbReference type="PANTHER" id="PTHR10122:SF0">
    <property type="entry name" value="CYTOCHROME C OXIDASE SUBUNIT 5B, ISOFORM A-RELATED"/>
    <property type="match status" value="1"/>
</dbReference>